<feature type="region of interest" description="Disordered" evidence="1">
    <location>
        <begin position="1"/>
        <end position="26"/>
    </location>
</feature>
<proteinExistence type="predicted"/>
<accession>S7Z6H6</accession>
<dbReference type="eggNOG" id="ENOG502S8K0">
    <property type="taxonomic scope" value="Eukaryota"/>
</dbReference>
<dbReference type="HOGENOM" id="CLU_053354_1_0_1"/>
<dbReference type="AlphaFoldDB" id="S7Z6H6"/>
<name>S7Z6H6_PENO1</name>
<dbReference type="InterPro" id="IPR025444">
    <property type="entry name" value="Monooxy_af470"/>
</dbReference>
<dbReference type="Pfam" id="PF13826">
    <property type="entry name" value="Monooxy_af470-like"/>
    <property type="match status" value="1"/>
</dbReference>
<organism evidence="2 3">
    <name type="scientific">Penicillium oxalicum (strain 114-2 / CGMCC 5302)</name>
    <name type="common">Penicillium decumbens</name>
    <dbReference type="NCBI Taxonomy" id="933388"/>
    <lineage>
        <taxon>Eukaryota</taxon>
        <taxon>Fungi</taxon>
        <taxon>Dikarya</taxon>
        <taxon>Ascomycota</taxon>
        <taxon>Pezizomycotina</taxon>
        <taxon>Eurotiomycetes</taxon>
        <taxon>Eurotiomycetidae</taxon>
        <taxon>Eurotiales</taxon>
        <taxon>Aspergillaceae</taxon>
        <taxon>Penicillium</taxon>
    </lineage>
</organism>
<keyword evidence="3" id="KW-1185">Reference proteome</keyword>
<feature type="compositionally biased region" description="Pro residues" evidence="1">
    <location>
        <begin position="8"/>
        <end position="19"/>
    </location>
</feature>
<evidence type="ECO:0000313" key="3">
    <source>
        <dbReference type="Proteomes" id="UP000019376"/>
    </source>
</evidence>
<dbReference type="Proteomes" id="UP000019376">
    <property type="component" value="Unassembled WGS sequence"/>
</dbReference>
<gene>
    <name evidence="2" type="ORF">PDE_01096</name>
</gene>
<dbReference type="EMBL" id="KB644408">
    <property type="protein sequence ID" value="EPS26160.1"/>
    <property type="molecule type" value="Genomic_DNA"/>
</dbReference>
<dbReference type="OrthoDB" id="3202396at2759"/>
<protein>
    <submittedName>
        <fullName evidence="2">Uncharacterized protein</fullName>
    </submittedName>
</protein>
<dbReference type="PhylomeDB" id="S7Z6H6"/>
<dbReference type="STRING" id="933388.S7Z6H6"/>
<sequence>MAAAFQPLLPPHTIPPPNPLERKPVRFPRKNGSVSALLRDTISLTSWLLLGALLQGIGCLILGPRAILPTILILAYRLTDHLLMTFNLTRNRYLDNVLLTKGSPQLPFPNGTFGAEPSRDQIVVFHLGVRSHHPLGFLAPGMKGIVDSFDRMMREMHADPETAGLLGLSTFLKQEQAAGNELLSIFYLRDYKALHRFAYGDSHMKGVKYFRKITETCPHIGIFHETFVVPRGHWEAIYINSEPTGLGDTWFPVRSGDGREEEKSQVEVEVEVAEKEKQKDKEENGERVFIRPLVEAGTGILRSKTGRLSVERMEEMRQYDEMIGNMKI</sequence>
<reference evidence="2 3" key="1">
    <citation type="journal article" date="2013" name="PLoS ONE">
        <title>Genomic and secretomic analyses reveal unique features of the lignocellulolytic enzyme system of Penicillium decumbens.</title>
        <authorList>
            <person name="Liu G."/>
            <person name="Zhang L."/>
            <person name="Wei X."/>
            <person name="Zou G."/>
            <person name="Qin Y."/>
            <person name="Ma L."/>
            <person name="Li J."/>
            <person name="Zheng H."/>
            <person name="Wang S."/>
            <person name="Wang C."/>
            <person name="Xun L."/>
            <person name="Zhao G.-P."/>
            <person name="Zhou Z."/>
            <person name="Qu Y."/>
        </authorList>
    </citation>
    <scope>NUCLEOTIDE SEQUENCE [LARGE SCALE GENOMIC DNA]</scope>
    <source>
        <strain evidence="3">114-2 / CGMCC 5302</strain>
    </source>
</reference>
<evidence type="ECO:0000313" key="2">
    <source>
        <dbReference type="EMBL" id="EPS26160.1"/>
    </source>
</evidence>
<evidence type="ECO:0000256" key="1">
    <source>
        <dbReference type="SAM" id="MobiDB-lite"/>
    </source>
</evidence>